<accession>A0A645CD88</accession>
<reference evidence="1" key="1">
    <citation type="submission" date="2019-08" db="EMBL/GenBank/DDBJ databases">
        <authorList>
            <person name="Kucharzyk K."/>
            <person name="Murdoch R.W."/>
            <person name="Higgins S."/>
            <person name="Loffler F."/>
        </authorList>
    </citation>
    <scope>NUCLEOTIDE SEQUENCE</scope>
</reference>
<name>A0A645CD88_9ZZZZ</name>
<dbReference type="AlphaFoldDB" id="A0A645CD88"/>
<organism evidence="1">
    <name type="scientific">bioreactor metagenome</name>
    <dbReference type="NCBI Taxonomy" id="1076179"/>
    <lineage>
        <taxon>unclassified sequences</taxon>
        <taxon>metagenomes</taxon>
        <taxon>ecological metagenomes</taxon>
    </lineage>
</organism>
<evidence type="ECO:0000313" key="1">
    <source>
        <dbReference type="EMBL" id="MPM74842.1"/>
    </source>
</evidence>
<dbReference type="EMBL" id="VSSQ01026225">
    <property type="protein sequence ID" value="MPM74842.1"/>
    <property type="molecule type" value="Genomic_DNA"/>
</dbReference>
<proteinExistence type="predicted"/>
<protein>
    <submittedName>
        <fullName evidence="1">Uncharacterized protein</fullName>
    </submittedName>
</protein>
<sequence>MGGPCRSAQILLKSKGTISFRSKHCAHLAISISAQSAENIITQSIDGQRDCSIICYGVSEGHIPTGLIHAGRIGFFCNRDRRQHVIESDLSLIKVAGGIALCIFCLGCKCVLMRSTHHTADGVHS</sequence>
<comment type="caution">
    <text evidence="1">The sequence shown here is derived from an EMBL/GenBank/DDBJ whole genome shotgun (WGS) entry which is preliminary data.</text>
</comment>
<gene>
    <name evidence="1" type="ORF">SDC9_121831</name>
</gene>